<evidence type="ECO:0000313" key="1">
    <source>
        <dbReference type="EMBL" id="MDV6271287.1"/>
    </source>
</evidence>
<protein>
    <submittedName>
        <fullName evidence="1">Uncharacterized protein</fullName>
    </submittedName>
</protein>
<name>A0ABU4C470_RHOGO</name>
<organism evidence="1 2">
    <name type="scientific">Rhodococcus globerulus</name>
    <dbReference type="NCBI Taxonomy" id="33008"/>
    <lineage>
        <taxon>Bacteria</taxon>
        <taxon>Bacillati</taxon>
        <taxon>Actinomycetota</taxon>
        <taxon>Actinomycetes</taxon>
        <taxon>Mycobacteriales</taxon>
        <taxon>Nocardiaceae</taxon>
        <taxon>Rhodococcus</taxon>
    </lineage>
</organism>
<keyword evidence="2" id="KW-1185">Reference proteome</keyword>
<reference evidence="1 2" key="1">
    <citation type="submission" date="2023-10" db="EMBL/GenBank/DDBJ databases">
        <title>Development of a sustainable strategy for remediation of hydrocarbon-contaminated territories based on the waste exchange concept.</title>
        <authorList>
            <person name="Krivoruchko A."/>
        </authorList>
    </citation>
    <scope>NUCLEOTIDE SEQUENCE [LARGE SCALE GENOMIC DNA]</scope>
    <source>
        <strain evidence="1 2">IEGM 1203</strain>
    </source>
</reference>
<gene>
    <name evidence="1" type="ORF">R3Q16_32235</name>
</gene>
<sequence length="258" mass="28348">MLVTDECFLAIHGTLHHHAWITPETLEVDAYSLFHTYSEMLGWIRQPTVASGELGSWRMHEAGGDWSASTECTDRNIFWAQVGLTATSKAFGLPVSQLLVCAEKSLSRIGTVSATGLQMIVPIRTDVTIDPSSLSSLLLASPPGTTSLIIEIDGGENEHLGDFIGDVLKKLNLRFQKNRIEFYSAGTLLGSDHLLIEPGKMERDIWLGHSQRRFLLTVEFPELSLDIASTIVEHIAWALQRSGFEGAALITVCRSSAE</sequence>
<dbReference type="EMBL" id="JAWLKB010000038">
    <property type="protein sequence ID" value="MDV6271287.1"/>
    <property type="molecule type" value="Genomic_DNA"/>
</dbReference>
<proteinExistence type="predicted"/>
<dbReference type="Proteomes" id="UP001185927">
    <property type="component" value="Unassembled WGS sequence"/>
</dbReference>
<dbReference type="RefSeq" id="WP_317545735.1">
    <property type="nucleotide sequence ID" value="NZ_JAWLKB010000038.1"/>
</dbReference>
<accession>A0ABU4C470</accession>
<comment type="caution">
    <text evidence="1">The sequence shown here is derived from an EMBL/GenBank/DDBJ whole genome shotgun (WGS) entry which is preliminary data.</text>
</comment>
<evidence type="ECO:0000313" key="2">
    <source>
        <dbReference type="Proteomes" id="UP001185927"/>
    </source>
</evidence>